<feature type="compositionally biased region" description="Basic and acidic residues" evidence="1">
    <location>
        <begin position="11"/>
        <end position="45"/>
    </location>
</feature>
<comment type="caution">
    <text evidence="2">The sequence shown here is derived from an EMBL/GenBank/DDBJ whole genome shotgun (WGS) entry which is preliminary data.</text>
</comment>
<dbReference type="Proteomes" id="UP001138500">
    <property type="component" value="Unassembled WGS sequence"/>
</dbReference>
<sequence>MHWTAPGNHPSPDENHIPQLDEHALKEQSEVAVREDGPEPPKEKFQIPYGNDDAADIKADLPPRDLVIYVNHEPPSEADDDRNDDQNIFPVQTPYFTHGLCTAGYHRALQTRVKNGDIRSHGCWDTTPYKPVFVHDVLMQPGSLANIIGDLSPEQLIHRMTPALLPGHHPHIDSNTHRPFILPSSDPSDYVQGMLLFGEGRNGRKAIHHHYTAALPHTHRVRLPVQIDVLVPVPKHEARVFPSQKWKLKRRTVVARVWVARTGRAGVGRWSLEQYLGGEVGGGQEMDVRGPEGWEDCEVEVAETGVEEEAEEEEEEGERQVVIGGWGALDYGRCKGFAGW</sequence>
<evidence type="ECO:0000313" key="2">
    <source>
        <dbReference type="EMBL" id="KAH9845073.1"/>
    </source>
</evidence>
<accession>A0A9W7W6J6</accession>
<evidence type="ECO:0000313" key="3">
    <source>
        <dbReference type="Proteomes" id="UP001138500"/>
    </source>
</evidence>
<organism evidence="2 3">
    <name type="scientific">Teratosphaeria destructans</name>
    <dbReference type="NCBI Taxonomy" id="418781"/>
    <lineage>
        <taxon>Eukaryota</taxon>
        <taxon>Fungi</taxon>
        <taxon>Dikarya</taxon>
        <taxon>Ascomycota</taxon>
        <taxon>Pezizomycotina</taxon>
        <taxon>Dothideomycetes</taxon>
        <taxon>Dothideomycetidae</taxon>
        <taxon>Mycosphaerellales</taxon>
        <taxon>Teratosphaeriaceae</taxon>
        <taxon>Teratosphaeria</taxon>
    </lineage>
</organism>
<dbReference type="Gene3D" id="3.10.490.10">
    <property type="entry name" value="Gamma-glutamyl cyclotransferase-like"/>
    <property type="match status" value="1"/>
</dbReference>
<keyword evidence="3" id="KW-1185">Reference proteome</keyword>
<protein>
    <submittedName>
        <fullName evidence="2">Uncharacterized protein</fullName>
    </submittedName>
</protein>
<dbReference type="EMBL" id="RIBY02000147">
    <property type="protein sequence ID" value="KAH9845073.1"/>
    <property type="molecule type" value="Genomic_DNA"/>
</dbReference>
<name>A0A9W7W6J6_9PEZI</name>
<dbReference type="OrthoDB" id="1044435at2759"/>
<dbReference type="AlphaFoldDB" id="A0A9W7W6J6"/>
<proteinExistence type="predicted"/>
<feature type="region of interest" description="Disordered" evidence="1">
    <location>
        <begin position="1"/>
        <end position="56"/>
    </location>
</feature>
<reference evidence="2 3" key="2">
    <citation type="journal article" date="2021" name="Curr. Genet.">
        <title>Genetic response to nitrogen starvation in the aggressive Eucalyptus foliar pathogen Teratosphaeria destructans.</title>
        <authorList>
            <person name="Havenga M."/>
            <person name="Wingfield B.D."/>
            <person name="Wingfield M.J."/>
            <person name="Dreyer L.L."/>
            <person name="Roets F."/>
            <person name="Aylward J."/>
        </authorList>
    </citation>
    <scope>NUCLEOTIDE SEQUENCE [LARGE SCALE GENOMIC DNA]</scope>
    <source>
        <strain evidence="2">CMW44962</strain>
    </source>
</reference>
<reference evidence="2 3" key="1">
    <citation type="journal article" date="2018" name="IMA Fungus">
        <title>IMA Genome-F 10: Nine draft genome sequences of Claviceps purpurea s.lat., including C. arundinis, C. humidiphila, and C. cf. spartinae, pseudomolecules for the pitch canker pathogen Fusarium circinatum, draft genome of Davidsoniella eucalypti, Grosmannia galeiformis, Quambalaria eucalypti, and Teratosphaeria destructans.</title>
        <authorList>
            <person name="Wingfield B.D."/>
            <person name="Liu M."/>
            <person name="Nguyen H.D."/>
            <person name="Lane F.A."/>
            <person name="Morgan S.W."/>
            <person name="De Vos L."/>
            <person name="Wilken P.M."/>
            <person name="Duong T.A."/>
            <person name="Aylward J."/>
            <person name="Coetzee M.P."/>
            <person name="Dadej K."/>
            <person name="De Beer Z.W."/>
            <person name="Findlay W."/>
            <person name="Havenga M."/>
            <person name="Kolarik M."/>
            <person name="Menzies J.G."/>
            <person name="Naidoo K."/>
            <person name="Pochopski O."/>
            <person name="Shoukouhi P."/>
            <person name="Santana Q.C."/>
            <person name="Seifert K.A."/>
            <person name="Soal N."/>
            <person name="Steenkamp E.T."/>
            <person name="Tatham C.T."/>
            <person name="van der Nest M.A."/>
            <person name="Wingfield M.J."/>
        </authorList>
    </citation>
    <scope>NUCLEOTIDE SEQUENCE [LARGE SCALE GENOMIC DNA]</scope>
    <source>
        <strain evidence="2">CMW44962</strain>
    </source>
</reference>
<gene>
    <name evidence="2" type="ORF">Tdes44962_MAKER06862</name>
</gene>
<evidence type="ECO:0000256" key="1">
    <source>
        <dbReference type="SAM" id="MobiDB-lite"/>
    </source>
</evidence>